<sequence>IFSTNCFRFLIQEMLTQTGRTEPPAPPPDTVQYSPDSKSRIALGEDTLVDLLHPPEKKKCSC</sequence>
<evidence type="ECO:0000313" key="2">
    <source>
        <dbReference type="EMBL" id="KAK7473781.1"/>
    </source>
</evidence>
<reference evidence="2 3" key="1">
    <citation type="journal article" date="2023" name="Sci. Data">
        <title>Genome assembly of the Korean intertidal mud-creeper Batillaria attramentaria.</title>
        <authorList>
            <person name="Patra A.K."/>
            <person name="Ho P.T."/>
            <person name="Jun S."/>
            <person name="Lee S.J."/>
            <person name="Kim Y."/>
            <person name="Won Y.J."/>
        </authorList>
    </citation>
    <scope>NUCLEOTIDE SEQUENCE [LARGE SCALE GENOMIC DNA]</scope>
    <source>
        <strain evidence="2">Wonlab-2016</strain>
    </source>
</reference>
<dbReference type="EMBL" id="JACVVK020000457">
    <property type="protein sequence ID" value="KAK7473781.1"/>
    <property type="molecule type" value="Genomic_DNA"/>
</dbReference>
<evidence type="ECO:0000256" key="1">
    <source>
        <dbReference type="SAM" id="MobiDB-lite"/>
    </source>
</evidence>
<keyword evidence="3" id="KW-1185">Reference proteome</keyword>
<name>A0ABD0JG32_9CAEN</name>
<feature type="region of interest" description="Disordered" evidence="1">
    <location>
        <begin position="17"/>
        <end position="36"/>
    </location>
</feature>
<organism evidence="2 3">
    <name type="scientific">Batillaria attramentaria</name>
    <dbReference type="NCBI Taxonomy" id="370345"/>
    <lineage>
        <taxon>Eukaryota</taxon>
        <taxon>Metazoa</taxon>
        <taxon>Spiralia</taxon>
        <taxon>Lophotrochozoa</taxon>
        <taxon>Mollusca</taxon>
        <taxon>Gastropoda</taxon>
        <taxon>Caenogastropoda</taxon>
        <taxon>Sorbeoconcha</taxon>
        <taxon>Cerithioidea</taxon>
        <taxon>Batillariidae</taxon>
        <taxon>Batillaria</taxon>
    </lineage>
</organism>
<protein>
    <submittedName>
        <fullName evidence="2">Uncharacterized protein</fullName>
    </submittedName>
</protein>
<comment type="caution">
    <text evidence="2">The sequence shown here is derived from an EMBL/GenBank/DDBJ whole genome shotgun (WGS) entry which is preliminary data.</text>
</comment>
<evidence type="ECO:0000313" key="3">
    <source>
        <dbReference type="Proteomes" id="UP001519460"/>
    </source>
</evidence>
<dbReference type="AlphaFoldDB" id="A0ABD0JG32"/>
<feature type="non-terminal residue" evidence="2">
    <location>
        <position position="1"/>
    </location>
</feature>
<gene>
    <name evidence="2" type="ORF">BaRGS_00034949</name>
</gene>
<proteinExistence type="predicted"/>
<dbReference type="Proteomes" id="UP001519460">
    <property type="component" value="Unassembled WGS sequence"/>
</dbReference>
<accession>A0ABD0JG32</accession>